<dbReference type="AlphaFoldDB" id="E3H7N9"/>
<name>E3H7N9_ILYPC</name>
<dbReference type="RefSeq" id="WP_013387291.1">
    <property type="nucleotide sequence ID" value="NC_014632.1"/>
</dbReference>
<feature type="signal peptide" evidence="1">
    <location>
        <begin position="1"/>
        <end position="19"/>
    </location>
</feature>
<gene>
    <name evidence="2" type="ordered locus">Ilyop_0835</name>
</gene>
<keyword evidence="3" id="KW-1185">Reference proteome</keyword>
<protein>
    <recommendedName>
        <fullName evidence="4">LPP20 lipoprotein</fullName>
    </recommendedName>
</protein>
<feature type="chain" id="PRO_5003170174" description="LPP20 lipoprotein" evidence="1">
    <location>
        <begin position="20"/>
        <end position="329"/>
    </location>
</feature>
<evidence type="ECO:0000313" key="2">
    <source>
        <dbReference type="EMBL" id="ADO82621.1"/>
    </source>
</evidence>
<organism evidence="2 3">
    <name type="scientific">Ilyobacter polytropus (strain ATCC 51220 / DSM 2926 / LMG 16218 / CuHBu1)</name>
    <dbReference type="NCBI Taxonomy" id="572544"/>
    <lineage>
        <taxon>Bacteria</taxon>
        <taxon>Fusobacteriati</taxon>
        <taxon>Fusobacteriota</taxon>
        <taxon>Fusobacteriia</taxon>
        <taxon>Fusobacteriales</taxon>
        <taxon>Fusobacteriaceae</taxon>
        <taxon>Ilyobacter</taxon>
    </lineage>
</organism>
<sequence>MKKILIFIFSIALFTLALASDIVGTGYGSTEKEARENALNNLSQQIRVTVESNYSSEKTLKNGEMEKNLKNNVNLFSKNELLGVEYKVKKYFLRKKYRVRASISDKKLPLYENKVSALKNEIYLNISKVEKTDSLLQKKELLEKSISDFELYDNYKNMASILGSEKVFSIQYTKAQLRNQLNNVNNILDAPRIVFVSITGDFPSESYDYIKNKADDLITEIFQTSSKKLAIVNDMDENVNTIFNINVNSYVIDKKEPILYNNKPITKERFEAFINLSITAQNKEMDSYIISKTASASSYDVSSRKSAMFKAIDLLFKKEKVELKNSFSF</sequence>
<dbReference type="HOGENOM" id="CLU_844067_0_0_0"/>
<evidence type="ECO:0000256" key="1">
    <source>
        <dbReference type="SAM" id="SignalP"/>
    </source>
</evidence>
<evidence type="ECO:0008006" key="4">
    <source>
        <dbReference type="Google" id="ProtNLM"/>
    </source>
</evidence>
<keyword evidence="1" id="KW-0732">Signal</keyword>
<evidence type="ECO:0000313" key="3">
    <source>
        <dbReference type="Proteomes" id="UP000006875"/>
    </source>
</evidence>
<dbReference type="Proteomes" id="UP000006875">
    <property type="component" value="Chromosome"/>
</dbReference>
<dbReference type="Gene3D" id="3.10.28.20">
    <property type="entry name" value="Acetamidase/Formamidase-like domains"/>
    <property type="match status" value="1"/>
</dbReference>
<reference evidence="2 3" key="1">
    <citation type="journal article" date="2010" name="Stand. Genomic Sci.">
        <title>Complete genome sequence of Ilyobacter polytropus type strain (CuHbu1).</title>
        <authorList>
            <person name="Sikorski J."/>
            <person name="Chertkov O."/>
            <person name="Lapidus A."/>
            <person name="Nolan M."/>
            <person name="Lucas S."/>
            <person name="Del Rio T.G."/>
            <person name="Tice H."/>
            <person name="Cheng J.F."/>
            <person name="Tapia R."/>
            <person name="Han C."/>
            <person name="Goodwin L."/>
            <person name="Pitluck S."/>
            <person name="Liolios K."/>
            <person name="Ivanova N."/>
            <person name="Mavromatis K."/>
            <person name="Mikhailova N."/>
            <person name="Pati A."/>
            <person name="Chen A."/>
            <person name="Palaniappan K."/>
            <person name="Land M."/>
            <person name="Hauser L."/>
            <person name="Chang Y.J."/>
            <person name="Jeffries C.D."/>
            <person name="Brambilla E."/>
            <person name="Yasawong M."/>
            <person name="Rohde M."/>
            <person name="Pukall R."/>
            <person name="Spring S."/>
            <person name="Goker M."/>
            <person name="Woyke T."/>
            <person name="Bristow J."/>
            <person name="Eisen J.A."/>
            <person name="Markowitz V."/>
            <person name="Hugenholtz P."/>
            <person name="Kyrpides N.C."/>
            <person name="Klenk H.P."/>
        </authorList>
    </citation>
    <scope>NUCLEOTIDE SEQUENCE [LARGE SCALE GENOMIC DNA]</scope>
    <source>
        <strain evidence="3">ATCC 51220 / DSM 2926 / LMG 16218 / CuHBu1</strain>
    </source>
</reference>
<accession>E3H7N9</accession>
<proteinExistence type="predicted"/>
<dbReference type="KEGG" id="ipo:Ilyop_0835"/>
<dbReference type="EMBL" id="CP002281">
    <property type="protein sequence ID" value="ADO82621.1"/>
    <property type="molecule type" value="Genomic_DNA"/>
</dbReference>